<keyword evidence="3 7" id="KW-0808">Transferase</keyword>
<organism evidence="7 8">
    <name type="scientific">Populibacterium corticicola</name>
    <dbReference type="NCBI Taxonomy" id="1812826"/>
    <lineage>
        <taxon>Bacteria</taxon>
        <taxon>Bacillati</taxon>
        <taxon>Actinomycetota</taxon>
        <taxon>Actinomycetes</taxon>
        <taxon>Micrococcales</taxon>
        <taxon>Jonesiaceae</taxon>
        <taxon>Populibacterium</taxon>
    </lineage>
</organism>
<dbReference type="GO" id="GO:0032259">
    <property type="term" value="P:methylation"/>
    <property type="evidence" value="ECO:0007669"/>
    <property type="project" value="UniProtKB-KW"/>
</dbReference>
<dbReference type="EMBL" id="JBHUOP010000004">
    <property type="protein sequence ID" value="MFD2840815.1"/>
    <property type="molecule type" value="Genomic_DNA"/>
</dbReference>
<accession>A0ABW5XEA8</accession>
<gene>
    <name evidence="7" type="primary">cobA</name>
    <name evidence="7" type="ORF">ACFSYH_09550</name>
</gene>
<keyword evidence="4" id="KW-0949">S-adenosyl-L-methionine</keyword>
<dbReference type="EC" id="2.1.1.107" evidence="1"/>
<dbReference type="PANTHER" id="PTHR45790:SF3">
    <property type="entry name" value="S-ADENOSYL-L-METHIONINE-DEPENDENT UROPORPHYRINOGEN III METHYLTRANSFERASE, CHLOROPLASTIC"/>
    <property type="match status" value="1"/>
</dbReference>
<dbReference type="InterPro" id="IPR006366">
    <property type="entry name" value="CobA/CysG_C"/>
</dbReference>
<dbReference type="NCBIfam" id="NF004790">
    <property type="entry name" value="PRK06136.1"/>
    <property type="match status" value="1"/>
</dbReference>
<dbReference type="InterPro" id="IPR014777">
    <property type="entry name" value="4pyrrole_Mease_sub1"/>
</dbReference>
<keyword evidence="5" id="KW-0627">Porphyrin biosynthesis</keyword>
<dbReference type="RefSeq" id="WP_377466725.1">
    <property type="nucleotide sequence ID" value="NZ_JBHUOP010000004.1"/>
</dbReference>
<dbReference type="Proteomes" id="UP001597391">
    <property type="component" value="Unassembled WGS sequence"/>
</dbReference>
<evidence type="ECO:0000259" key="6">
    <source>
        <dbReference type="Pfam" id="PF00590"/>
    </source>
</evidence>
<dbReference type="Gene3D" id="3.40.1010.10">
    <property type="entry name" value="Cobalt-precorrin-4 Transmethylase, Domain 1"/>
    <property type="match status" value="1"/>
</dbReference>
<reference evidence="8" key="1">
    <citation type="journal article" date="2019" name="Int. J. Syst. Evol. Microbiol.">
        <title>The Global Catalogue of Microorganisms (GCM) 10K type strain sequencing project: providing services to taxonomists for standard genome sequencing and annotation.</title>
        <authorList>
            <consortium name="The Broad Institute Genomics Platform"/>
            <consortium name="The Broad Institute Genome Sequencing Center for Infectious Disease"/>
            <person name="Wu L."/>
            <person name="Ma J."/>
        </authorList>
    </citation>
    <scope>NUCLEOTIDE SEQUENCE [LARGE SCALE GENOMIC DNA]</scope>
    <source>
        <strain evidence="8">KCTC 33576</strain>
    </source>
</reference>
<evidence type="ECO:0000256" key="2">
    <source>
        <dbReference type="ARBA" id="ARBA00022603"/>
    </source>
</evidence>
<protein>
    <recommendedName>
        <fullName evidence="1">uroporphyrinogen-III C-methyltransferase</fullName>
        <ecNumber evidence="1">2.1.1.107</ecNumber>
    </recommendedName>
</protein>
<dbReference type="CDD" id="cd11642">
    <property type="entry name" value="SUMT"/>
    <property type="match status" value="1"/>
</dbReference>
<dbReference type="InterPro" id="IPR035996">
    <property type="entry name" value="4pyrrol_Methylase_sf"/>
</dbReference>
<evidence type="ECO:0000256" key="3">
    <source>
        <dbReference type="ARBA" id="ARBA00022679"/>
    </source>
</evidence>
<evidence type="ECO:0000313" key="8">
    <source>
        <dbReference type="Proteomes" id="UP001597391"/>
    </source>
</evidence>
<comment type="caution">
    <text evidence="7">The sequence shown here is derived from an EMBL/GenBank/DDBJ whole genome shotgun (WGS) entry which is preliminary data.</text>
</comment>
<feature type="domain" description="Tetrapyrrole methylase" evidence="6">
    <location>
        <begin position="13"/>
        <end position="220"/>
    </location>
</feature>
<evidence type="ECO:0000256" key="5">
    <source>
        <dbReference type="ARBA" id="ARBA00023244"/>
    </source>
</evidence>
<dbReference type="InterPro" id="IPR050161">
    <property type="entry name" value="Siro_Cobalamin_biosynth"/>
</dbReference>
<proteinExistence type="predicted"/>
<keyword evidence="8" id="KW-1185">Reference proteome</keyword>
<dbReference type="Pfam" id="PF00590">
    <property type="entry name" value="TP_methylase"/>
    <property type="match status" value="1"/>
</dbReference>
<evidence type="ECO:0000256" key="4">
    <source>
        <dbReference type="ARBA" id="ARBA00022691"/>
    </source>
</evidence>
<keyword evidence="2 7" id="KW-0489">Methyltransferase</keyword>
<dbReference type="SUPFAM" id="SSF53790">
    <property type="entry name" value="Tetrapyrrole methylase"/>
    <property type="match status" value="1"/>
</dbReference>
<evidence type="ECO:0000256" key="1">
    <source>
        <dbReference type="ARBA" id="ARBA00012162"/>
    </source>
</evidence>
<name>A0ABW5XEA8_9MICO</name>
<sequence length="268" mass="27956">MTVKSRTPTIGSVTLVGGGPGPVDLMTMRAIRALEAADVVLYDRLGPRTAHTQYAPTAKHIYVGKRPGHHRMTQSDINASLIEHALLGRNVVRLKGGDPYVFGRGGEELDACVLAGIPVSVVPGISSALSVPGAAGIPITHRGISTKFTVISGHDPLSSDECRALALLGGTVVILMGMGTLNQTVQSFMDAGFADQTPAAIIERGLSEQQRITTAPLPRLAQAAHDVGCVSPAVVVIGEVAARCVQTGQGGSEQFPDDLIQLISQCRV</sequence>
<dbReference type="InterPro" id="IPR014776">
    <property type="entry name" value="4pyrrole_Mease_sub2"/>
</dbReference>
<dbReference type="InterPro" id="IPR000878">
    <property type="entry name" value="4pyrrol_Mease"/>
</dbReference>
<evidence type="ECO:0000313" key="7">
    <source>
        <dbReference type="EMBL" id="MFD2840815.1"/>
    </source>
</evidence>
<dbReference type="GO" id="GO:0004851">
    <property type="term" value="F:uroporphyrin-III C-methyltransferase activity"/>
    <property type="evidence" value="ECO:0007669"/>
    <property type="project" value="UniProtKB-EC"/>
</dbReference>
<dbReference type="Gene3D" id="3.30.950.10">
    <property type="entry name" value="Methyltransferase, Cobalt-precorrin-4 Transmethylase, Domain 2"/>
    <property type="match status" value="1"/>
</dbReference>
<dbReference type="NCBIfam" id="TIGR01469">
    <property type="entry name" value="cobA_cysG_Cterm"/>
    <property type="match status" value="1"/>
</dbReference>
<dbReference type="PANTHER" id="PTHR45790">
    <property type="entry name" value="SIROHEME SYNTHASE-RELATED"/>
    <property type="match status" value="1"/>
</dbReference>